<dbReference type="Proteomes" id="UP000289257">
    <property type="component" value="Unassembled WGS sequence"/>
</dbReference>
<name>A0A4Q0AH65_9BACT</name>
<keyword evidence="1 2" id="KW-0238">DNA-binding</keyword>
<dbReference type="InterPro" id="IPR004107">
    <property type="entry name" value="Integrase_SAM-like_N"/>
</dbReference>
<evidence type="ECO:0000313" key="4">
    <source>
        <dbReference type="EMBL" id="RWZ78511.1"/>
    </source>
</evidence>
<dbReference type="Gene3D" id="1.10.150.130">
    <property type="match status" value="1"/>
</dbReference>
<dbReference type="GO" id="GO:0003677">
    <property type="term" value="F:DNA binding"/>
    <property type="evidence" value="ECO:0007669"/>
    <property type="project" value="UniProtKB-UniRule"/>
</dbReference>
<evidence type="ECO:0000259" key="3">
    <source>
        <dbReference type="PROSITE" id="PS51900"/>
    </source>
</evidence>
<protein>
    <recommendedName>
        <fullName evidence="3">Core-binding (CB) domain-containing protein</fullName>
    </recommendedName>
</protein>
<keyword evidence="5" id="KW-1185">Reference proteome</keyword>
<dbReference type="Pfam" id="PF02899">
    <property type="entry name" value="Phage_int_SAM_1"/>
    <property type="match status" value="1"/>
</dbReference>
<dbReference type="AlphaFoldDB" id="A0A4Q0AH65"/>
<dbReference type="EMBL" id="SCKX01000001">
    <property type="protein sequence ID" value="RWZ78511.1"/>
    <property type="molecule type" value="Genomic_DNA"/>
</dbReference>
<proteinExistence type="predicted"/>
<dbReference type="InterPro" id="IPR044068">
    <property type="entry name" value="CB"/>
</dbReference>
<feature type="domain" description="Core-binding (CB)" evidence="3">
    <location>
        <begin position="1"/>
        <end position="78"/>
    </location>
</feature>
<evidence type="ECO:0000313" key="5">
    <source>
        <dbReference type="Proteomes" id="UP000289257"/>
    </source>
</evidence>
<reference evidence="4" key="1">
    <citation type="submission" date="2019-01" db="EMBL/GenBank/DDBJ databases">
        <title>Genomic signatures and co-occurrence patterns of the ultra-small Saccharimodia (Patescibacteria phylum) suggest a symbiotic lifestyle.</title>
        <authorList>
            <person name="Lemos L."/>
            <person name="Medeiros J."/>
            <person name="Andreote F."/>
            <person name="Fernandes G."/>
            <person name="Varani A."/>
            <person name="Oliveira G."/>
            <person name="Pylro V."/>
        </authorList>
    </citation>
    <scope>NUCLEOTIDE SEQUENCE [LARGE SCALE GENOMIC DNA]</scope>
    <source>
        <strain evidence="4">AMD02</strain>
    </source>
</reference>
<gene>
    <name evidence="4" type="ORF">EOT05_02040</name>
</gene>
<dbReference type="SUPFAM" id="SSF47823">
    <property type="entry name" value="lambda integrase-like, N-terminal domain"/>
    <property type="match status" value="1"/>
</dbReference>
<evidence type="ECO:0000256" key="1">
    <source>
        <dbReference type="ARBA" id="ARBA00023125"/>
    </source>
</evidence>
<dbReference type="PROSITE" id="PS51900">
    <property type="entry name" value="CB"/>
    <property type="match status" value="1"/>
</dbReference>
<comment type="caution">
    <text evidence="4">The sequence shown here is derived from an EMBL/GenBank/DDBJ whole genome shotgun (WGS) entry which is preliminary data.</text>
</comment>
<accession>A0A4Q0AH65</accession>
<dbReference type="InterPro" id="IPR010998">
    <property type="entry name" value="Integrase_recombinase_N"/>
</dbReference>
<dbReference type="GO" id="GO:0015074">
    <property type="term" value="P:DNA integration"/>
    <property type="evidence" value="ECO:0007669"/>
    <property type="project" value="InterPro"/>
</dbReference>
<evidence type="ECO:0000256" key="2">
    <source>
        <dbReference type="PROSITE-ProRule" id="PRU01248"/>
    </source>
</evidence>
<sequence>MRSQIRGRHLSPATVRAYESDISAVLGWCSDRGLDPALRELDARRVFSYCLELRRQGRSAATIRRRLTALRAAFEAGVSADRAASTAELFDIEKRVLRDPSHHTGVLVLSDDPITRAGLRVVLTDTGALCWSDSVASPDPATMTVWDYILVWVSTPVGIDRFSAITQFTRIHSVLTTSVPVVAVYTGSLHPVVRLRLAEAGFRYAIPHDWLSAHLGQLSGLLSAAELPARFHLETAFALRQQLDLLLGGALAPFLDEAMSLPPEAWTDSSPQEHLPLSRHGVRRLRRIAHELAGIPAPDFGKYSAAVRRAPEWPEWVTVRTLVRSALGIDADR</sequence>
<organism evidence="4 5">
    <name type="scientific">Candidatus Microsaccharimonas sossegonensis</name>
    <dbReference type="NCBI Taxonomy" id="2506948"/>
    <lineage>
        <taxon>Bacteria</taxon>
        <taxon>Candidatus Saccharimonadota</taxon>
        <taxon>Candidatus Saccharimonadia</taxon>
        <taxon>Candidatus Saccharimonadales</taxon>
        <taxon>Candidatus Saccharimonadaceae</taxon>
        <taxon>Candidatus Microsaccharimonas</taxon>
    </lineage>
</organism>